<evidence type="ECO:0000313" key="2">
    <source>
        <dbReference type="Proteomes" id="UP001497383"/>
    </source>
</evidence>
<dbReference type="RefSeq" id="XP_066828841.1">
    <property type="nucleotide sequence ID" value="XM_066971843.1"/>
</dbReference>
<evidence type="ECO:0008006" key="3">
    <source>
        <dbReference type="Google" id="ProtNLM"/>
    </source>
</evidence>
<name>A0ABP0ZHP6_9ASCO</name>
<dbReference type="PANTHER" id="PTHR13271:SF147">
    <property type="entry name" value="PROTEIN-LYSINE N-METHYLTRANSFERASE EFM1-RELATED"/>
    <property type="match status" value="1"/>
</dbReference>
<dbReference type="GeneID" id="92207099"/>
<reference evidence="1 2" key="1">
    <citation type="submission" date="2024-03" db="EMBL/GenBank/DDBJ databases">
        <authorList>
            <person name="Brejova B."/>
        </authorList>
    </citation>
    <scope>NUCLEOTIDE SEQUENCE [LARGE SCALE GENOMIC DNA]</scope>
    <source>
        <strain evidence="1 2">CBS 14171</strain>
    </source>
</reference>
<dbReference type="PANTHER" id="PTHR13271">
    <property type="entry name" value="UNCHARACTERIZED PUTATIVE METHYLTRANSFERASE"/>
    <property type="match status" value="1"/>
</dbReference>
<dbReference type="EMBL" id="OZ022406">
    <property type="protein sequence ID" value="CAK9437525.1"/>
    <property type="molecule type" value="Genomic_DNA"/>
</dbReference>
<dbReference type="Proteomes" id="UP001497383">
    <property type="component" value="Chromosome 2"/>
</dbReference>
<protein>
    <recommendedName>
        <fullName evidence="3">SET domain-containing protein</fullName>
    </recommendedName>
</protein>
<proteinExistence type="predicted"/>
<keyword evidence="2" id="KW-1185">Reference proteome</keyword>
<dbReference type="InterPro" id="IPR050600">
    <property type="entry name" value="SETD3_SETD6_MTase"/>
</dbReference>
<organism evidence="1 2">
    <name type="scientific">Lodderomyces beijingensis</name>
    <dbReference type="NCBI Taxonomy" id="1775926"/>
    <lineage>
        <taxon>Eukaryota</taxon>
        <taxon>Fungi</taxon>
        <taxon>Dikarya</taxon>
        <taxon>Ascomycota</taxon>
        <taxon>Saccharomycotina</taxon>
        <taxon>Pichiomycetes</taxon>
        <taxon>Debaryomycetaceae</taxon>
        <taxon>Candida/Lodderomyces clade</taxon>
        <taxon>Lodderomyces</taxon>
    </lineage>
</organism>
<evidence type="ECO:0000313" key="1">
    <source>
        <dbReference type="EMBL" id="CAK9437525.1"/>
    </source>
</evidence>
<dbReference type="InterPro" id="IPR046341">
    <property type="entry name" value="SET_dom_sf"/>
</dbReference>
<dbReference type="SUPFAM" id="SSF82199">
    <property type="entry name" value="SET domain"/>
    <property type="match status" value="1"/>
</dbReference>
<accession>A0ABP0ZHP6</accession>
<sequence>MSKTDWLLEWAKENGAELSPNLQFKELSSDNYGAISTAADSKASISIPRQLIITSDRAQALFSEETYTKSTNRLALVKLFLSYARTKETFYKPYVDSLPSLVAIDSPYTWPPEDLKLIEGTNLGNSLRENIASIVEEWWCALNLVPDEIQKPEEHFINMKFYYEFKFYQNDDLYSYFTETPVANWTAFPNYLWATLIFKSRAFPAYIIDSSVAKNESMLLPVVDLLNHEPSAKVEWTGTDGNFKFETAKCGAAGSQVFNNYGLKGNEELLLGYGFAINPNHNDSVALKLQIPAESLKKIKARGIKLPTLEDYTNSVVERETPTANQDNKDSKDNILLFINDKNVPDNLIQIFQVLVQNAWETGITLRNRLAGLNHLRAAFEAKKKLLKLDGVDETTKTCRRKQYINWYITSQDKILGSAIREIKRKEKQLLSDYKSQLISLKSVYKRDIKFQQSLLFLGFNDYESILESEFQDQCWLLWLIRCYNKPHYSKEPQEDQFLPDWIHELFTKLRKSTDVSTQDVLNFKPIHDNIMPELTSSVPEVYTRGDWSVGEFVVAAKLLDLVSFVRGKEQECIVVEQEYHV</sequence>
<dbReference type="Gene3D" id="3.90.1410.10">
    <property type="entry name" value="set domain protein methyltransferase, domain 1"/>
    <property type="match status" value="1"/>
</dbReference>
<gene>
    <name evidence="1" type="ORF">LODBEIA_P19030</name>
</gene>